<dbReference type="EMBL" id="VICD02000147">
    <property type="protein sequence ID" value="KAB8189480.1"/>
    <property type="molecule type" value="Genomic_DNA"/>
</dbReference>
<dbReference type="RefSeq" id="WP_141482178.1">
    <property type="nucleotide sequence ID" value="NZ_VICD02000147.1"/>
</dbReference>
<dbReference type="CDD" id="cd16017">
    <property type="entry name" value="LptA"/>
    <property type="match status" value="1"/>
</dbReference>
<keyword evidence="5" id="KW-0812">Transmembrane</keyword>
<keyword evidence="2" id="KW-1003">Cell membrane</keyword>
<reference evidence="10 11" key="1">
    <citation type="submission" date="2019-10" db="EMBL/GenBank/DDBJ databases">
        <title>Lysobacter alkalisoli sp. nov., isolated from saline-alkaline soil.</title>
        <authorList>
            <person name="Sun J.-Q."/>
        </authorList>
    </citation>
    <scope>NUCLEOTIDE SEQUENCE [LARGE SCALE GENOMIC DNA]</scope>
    <source>
        <strain evidence="10 11">KCTC 42381</strain>
    </source>
</reference>
<dbReference type="SUPFAM" id="SSF53649">
    <property type="entry name" value="Alkaline phosphatase-like"/>
    <property type="match status" value="1"/>
</dbReference>
<protein>
    <submittedName>
        <fullName evidence="10">Phosphoethanolamine--lipid A transferase</fullName>
    </submittedName>
</protein>
<dbReference type="Gene3D" id="3.40.720.10">
    <property type="entry name" value="Alkaline Phosphatase, subunit A"/>
    <property type="match status" value="1"/>
</dbReference>
<organism evidence="10 11">
    <name type="scientific">Marilutibacter maris</name>
    <dbReference type="NCBI Taxonomy" id="1605891"/>
    <lineage>
        <taxon>Bacteria</taxon>
        <taxon>Pseudomonadati</taxon>
        <taxon>Pseudomonadota</taxon>
        <taxon>Gammaproteobacteria</taxon>
        <taxon>Lysobacterales</taxon>
        <taxon>Lysobacteraceae</taxon>
        <taxon>Marilutibacter</taxon>
    </lineage>
</organism>
<keyword evidence="7" id="KW-0472">Membrane</keyword>
<dbReference type="GO" id="GO:0005886">
    <property type="term" value="C:plasma membrane"/>
    <property type="evidence" value="ECO:0007669"/>
    <property type="project" value="UniProtKB-SubCell"/>
</dbReference>
<dbReference type="Proteomes" id="UP000320431">
    <property type="component" value="Unassembled WGS sequence"/>
</dbReference>
<dbReference type="AlphaFoldDB" id="A0A508AU60"/>
<proteinExistence type="predicted"/>
<dbReference type="GO" id="GO:0016776">
    <property type="term" value="F:phosphotransferase activity, phosphate group as acceptor"/>
    <property type="evidence" value="ECO:0007669"/>
    <property type="project" value="TreeGrafter"/>
</dbReference>
<dbReference type="PANTHER" id="PTHR30443">
    <property type="entry name" value="INNER MEMBRANE PROTEIN"/>
    <property type="match status" value="1"/>
</dbReference>
<dbReference type="PANTHER" id="PTHR30443:SF0">
    <property type="entry name" value="PHOSPHOETHANOLAMINE TRANSFERASE EPTA"/>
    <property type="match status" value="1"/>
</dbReference>
<dbReference type="GO" id="GO:0009244">
    <property type="term" value="P:lipopolysaccharide core region biosynthetic process"/>
    <property type="evidence" value="ECO:0007669"/>
    <property type="project" value="TreeGrafter"/>
</dbReference>
<evidence type="ECO:0000256" key="5">
    <source>
        <dbReference type="ARBA" id="ARBA00022692"/>
    </source>
</evidence>
<evidence type="ECO:0000256" key="4">
    <source>
        <dbReference type="ARBA" id="ARBA00022679"/>
    </source>
</evidence>
<evidence type="ECO:0000256" key="2">
    <source>
        <dbReference type="ARBA" id="ARBA00022475"/>
    </source>
</evidence>
<dbReference type="InterPro" id="IPR000917">
    <property type="entry name" value="Sulfatase_N"/>
</dbReference>
<feature type="domain" description="Phosphoethanolamine transferase N-terminal" evidence="9">
    <location>
        <begin position="80"/>
        <end position="226"/>
    </location>
</feature>
<evidence type="ECO:0000259" key="9">
    <source>
        <dbReference type="Pfam" id="PF08019"/>
    </source>
</evidence>
<comment type="caution">
    <text evidence="10">The sequence shown here is derived from an EMBL/GenBank/DDBJ whole genome shotgun (WGS) entry which is preliminary data.</text>
</comment>
<gene>
    <name evidence="10" type="ORF">FKV24_009270</name>
</gene>
<accession>A0A508AU60</accession>
<evidence type="ECO:0000313" key="11">
    <source>
        <dbReference type="Proteomes" id="UP000320431"/>
    </source>
</evidence>
<dbReference type="InterPro" id="IPR058130">
    <property type="entry name" value="PEA_transf_C"/>
</dbReference>
<evidence type="ECO:0000256" key="6">
    <source>
        <dbReference type="ARBA" id="ARBA00022989"/>
    </source>
</evidence>
<evidence type="ECO:0000259" key="8">
    <source>
        <dbReference type="Pfam" id="PF00884"/>
    </source>
</evidence>
<dbReference type="InterPro" id="IPR012549">
    <property type="entry name" value="EptA-like_N"/>
</dbReference>
<keyword evidence="6" id="KW-1133">Transmembrane helix</keyword>
<keyword evidence="4 10" id="KW-0808">Transferase</keyword>
<sequence>MSAVGPASIVHPRASSPRAGIRRQWWRMRPSLGSEQLALLASLYFAAVFNTPFFSAVIDSGGLRGADGWVTGVALFVAIAALHFVLLGLLFTRWTAKPVLIALLLSGALALHFMRDYTVYFDTDMIRNILHTDPDEAGELVTSSLLPEWLLLGVLPSLLVWRVHLRRRPWRRAALIRAGSLALALLVAIAAILGSFQSVSSLMRNHRELRHLITPGNYLVSLLRVAGDGHGRRQGPKTPVGVQAKVVGRPAGAKPRLLVLVVGETVRAQNWGLNGYARDTTPALRRIDPVNFGDVTACGSNTEVSLPCMFSNIGRADYDKARIEGSESLLNVLDHAGIATRWYDNQSGCKGVCDGVAYRALAHFDDPVLCDGDRCLDGVLARGLDEALADTDTGLDQVVVLHMLGNHGPAYHKRYPRDARAYAPDCTSEDLARCSREQIVNAYDNAIRYTDSVLAGLIARLQADDGHDSALIYLSDHGESLGEDGVYLHGLPYAIAPRTQTRVPMLMWFSPGLAGSRGLDVACMRERARRPASHDNLFSSVLGLMQVATPEYRPELDLFRGCVAPAG</sequence>
<evidence type="ECO:0000256" key="1">
    <source>
        <dbReference type="ARBA" id="ARBA00004429"/>
    </source>
</evidence>
<evidence type="ECO:0000256" key="3">
    <source>
        <dbReference type="ARBA" id="ARBA00022519"/>
    </source>
</evidence>
<dbReference type="InterPro" id="IPR017850">
    <property type="entry name" value="Alkaline_phosphatase_core_sf"/>
</dbReference>
<dbReference type="Pfam" id="PF00884">
    <property type="entry name" value="Sulfatase"/>
    <property type="match status" value="1"/>
</dbReference>
<evidence type="ECO:0000256" key="7">
    <source>
        <dbReference type="ARBA" id="ARBA00023136"/>
    </source>
</evidence>
<dbReference type="InterPro" id="IPR040423">
    <property type="entry name" value="PEA_transferase"/>
</dbReference>
<dbReference type="Pfam" id="PF08019">
    <property type="entry name" value="EptA_B_N"/>
    <property type="match status" value="1"/>
</dbReference>
<dbReference type="NCBIfam" id="NF028537">
    <property type="entry name" value="P_eth_NH2_trans"/>
    <property type="match status" value="1"/>
</dbReference>
<name>A0A508AU60_9GAMM</name>
<evidence type="ECO:0000313" key="10">
    <source>
        <dbReference type="EMBL" id="KAB8189480.1"/>
    </source>
</evidence>
<comment type="subcellular location">
    <subcellularLocation>
        <location evidence="1">Cell inner membrane</location>
        <topology evidence="1">Multi-pass membrane protein</topology>
    </subcellularLocation>
</comment>
<feature type="domain" description="Sulfatase N-terminal" evidence="8">
    <location>
        <begin position="257"/>
        <end position="547"/>
    </location>
</feature>
<keyword evidence="3" id="KW-0997">Cell inner membrane</keyword>